<dbReference type="InterPro" id="IPR019880">
    <property type="entry name" value="OxyQ"/>
</dbReference>
<dbReference type="InterPro" id="IPR015421">
    <property type="entry name" value="PyrdxlP-dep_Trfase_major"/>
</dbReference>
<reference evidence="6" key="1">
    <citation type="journal article" date="2019" name="Int. J. Syst. Evol. Microbiol.">
        <title>The Global Catalogue of Microorganisms (GCM) 10K type strain sequencing project: providing services to taxonomists for standard genome sequencing and annotation.</title>
        <authorList>
            <consortium name="The Broad Institute Genomics Platform"/>
            <consortium name="The Broad Institute Genome Sequencing Center for Infectious Disease"/>
            <person name="Wu L."/>
            <person name="Ma J."/>
        </authorList>
    </citation>
    <scope>NUCLEOTIDE SEQUENCE [LARGE SCALE GENOMIC DNA]</scope>
    <source>
        <strain evidence="6">JCM 18123</strain>
    </source>
</reference>
<dbReference type="Proteomes" id="UP001499993">
    <property type="component" value="Unassembled WGS sequence"/>
</dbReference>
<dbReference type="InterPro" id="IPR050881">
    <property type="entry name" value="LL-DAP_aminotransferase"/>
</dbReference>
<dbReference type="EMBL" id="BAABIK010000015">
    <property type="protein sequence ID" value="GAA4944353.1"/>
    <property type="molecule type" value="Genomic_DNA"/>
</dbReference>
<dbReference type="CDD" id="cd00609">
    <property type="entry name" value="AAT_like"/>
    <property type="match status" value="1"/>
</dbReference>
<keyword evidence="6" id="KW-1185">Reference proteome</keyword>
<proteinExistence type="predicted"/>
<dbReference type="PANTHER" id="PTHR42832">
    <property type="entry name" value="AMINO ACID AMINOTRANSFERASE"/>
    <property type="match status" value="1"/>
</dbReference>
<evidence type="ECO:0000256" key="2">
    <source>
        <dbReference type="ARBA" id="ARBA00022576"/>
    </source>
</evidence>
<dbReference type="Gene3D" id="3.90.1150.10">
    <property type="entry name" value="Aspartate Aminotransferase, domain 1"/>
    <property type="match status" value="1"/>
</dbReference>
<keyword evidence="3" id="KW-0808">Transferase</keyword>
<evidence type="ECO:0000259" key="4">
    <source>
        <dbReference type="Pfam" id="PF00155"/>
    </source>
</evidence>
<dbReference type="NCBIfam" id="TIGR03539">
    <property type="entry name" value="DapC_actino"/>
    <property type="match status" value="1"/>
</dbReference>
<dbReference type="InterPro" id="IPR015422">
    <property type="entry name" value="PyrdxlP-dep_Trfase_small"/>
</dbReference>
<evidence type="ECO:0000313" key="5">
    <source>
        <dbReference type="EMBL" id="GAA4944353.1"/>
    </source>
</evidence>
<dbReference type="InterPro" id="IPR015424">
    <property type="entry name" value="PyrdxlP-dep_Trfase"/>
</dbReference>
<gene>
    <name evidence="5" type="primary">dapC</name>
    <name evidence="5" type="ORF">GCM10023224_29160</name>
</gene>
<dbReference type="SUPFAM" id="SSF53383">
    <property type="entry name" value="PLP-dependent transferases"/>
    <property type="match status" value="1"/>
</dbReference>
<dbReference type="PANTHER" id="PTHR42832:SF3">
    <property type="entry name" value="L-GLUTAMINE--4-(METHYLSULFANYL)-2-OXOBUTANOATE AMINOTRANSFERASE"/>
    <property type="match status" value="1"/>
</dbReference>
<evidence type="ECO:0000256" key="3">
    <source>
        <dbReference type="ARBA" id="ARBA00022679"/>
    </source>
</evidence>
<evidence type="ECO:0000313" key="6">
    <source>
        <dbReference type="Proteomes" id="UP001499993"/>
    </source>
</evidence>
<dbReference type="Pfam" id="PF00155">
    <property type="entry name" value="Aminotran_1_2"/>
    <property type="match status" value="1"/>
</dbReference>
<feature type="domain" description="Aminotransferase class I/classII large" evidence="4">
    <location>
        <begin position="37"/>
        <end position="370"/>
    </location>
</feature>
<dbReference type="Gene3D" id="3.40.640.10">
    <property type="entry name" value="Type I PLP-dependent aspartate aminotransferase-like (Major domain)"/>
    <property type="match status" value="1"/>
</dbReference>
<name>A0ABP9GHV9_9ACTN</name>
<accession>A0ABP9GHV9</accession>
<comment type="cofactor">
    <cofactor evidence="1">
        <name>pyridoxal 5'-phosphate</name>
        <dbReference type="ChEBI" id="CHEBI:597326"/>
    </cofactor>
</comment>
<sequence>MDTMADRRRVADRLPTFPWDRLAPHKATAEAHPDGAVDLSVGTPVDSVPERVREALAAASDSPGYPATYGTPQLRAAAADWLGRCHGVSADPAAVLPSLGSKEFVAWLPTLLGLGEGDTVVHPELAYPTYDVGIRMSGAAPVASDGLTALGPAPVRLVWVNSPANPTGRVLGVEHLRKVVAWARERGAVVASDECYIGLGWEGGDPVSVLHPDVCGGSHEGLIALHSLSKRSNLAGYRAAFAAGDQALVDELLAVRKHAGMIMPGPVQAAMRAALDDDDHAREQKDRYAARRTALRGALEAAGWRITHSEAGLYLWAAHPEHDAWGSVALLAEHGVLVAPGDFYGPAGAGHVRVAFTATDERVEAAAKRLRALA</sequence>
<comment type="caution">
    <text evidence="5">The sequence shown here is derived from an EMBL/GenBank/DDBJ whole genome shotgun (WGS) entry which is preliminary data.</text>
</comment>
<evidence type="ECO:0000256" key="1">
    <source>
        <dbReference type="ARBA" id="ARBA00001933"/>
    </source>
</evidence>
<keyword evidence="2" id="KW-0032">Aminotransferase</keyword>
<protein>
    <submittedName>
        <fullName evidence="5">Succinyldiaminopimelate transaminase</fullName>
    </submittedName>
</protein>
<dbReference type="InterPro" id="IPR004839">
    <property type="entry name" value="Aminotransferase_I/II_large"/>
</dbReference>
<organism evidence="5 6">
    <name type="scientific">Streptomonospora halophila</name>
    <dbReference type="NCBI Taxonomy" id="427369"/>
    <lineage>
        <taxon>Bacteria</taxon>
        <taxon>Bacillati</taxon>
        <taxon>Actinomycetota</taxon>
        <taxon>Actinomycetes</taxon>
        <taxon>Streptosporangiales</taxon>
        <taxon>Nocardiopsidaceae</taxon>
        <taxon>Streptomonospora</taxon>
    </lineage>
</organism>